<gene>
    <name evidence="1" type="ORF">RFI_06973</name>
</gene>
<accession>X6NW88</accession>
<organism evidence="1 2">
    <name type="scientific">Reticulomyxa filosa</name>
    <dbReference type="NCBI Taxonomy" id="46433"/>
    <lineage>
        <taxon>Eukaryota</taxon>
        <taxon>Sar</taxon>
        <taxon>Rhizaria</taxon>
        <taxon>Retaria</taxon>
        <taxon>Foraminifera</taxon>
        <taxon>Monothalamids</taxon>
        <taxon>Reticulomyxidae</taxon>
        <taxon>Reticulomyxa</taxon>
    </lineage>
</organism>
<name>X6NW88_RETFI</name>
<evidence type="ECO:0000313" key="1">
    <source>
        <dbReference type="EMBL" id="ETO30148.1"/>
    </source>
</evidence>
<sequence>MNKLSKRRKNIKLLSIDITPLKQTKERAYLHENWTKENILSISAPCGRDCVLHEDSDKNSTSSTFSDVNNIMALDLPNLDSAPLLPFLSDEKLIKTESCHLFSPLLWSPNITSEKMETIPKQCIQPPTSTCINNFIVFYFLKKVILEKKCELHEAEKNIISGDDIHLQQKADKLHISDHKLCSSESGPKNKLIKNIINSFQLSIQTTEHSHCFDHANGTLDQVNLPTLENISATPGTPSSFNENDSSMLTNSPHWIEEEWNKIINEEKSQNQSYEEMLQVVQAQISEKLELFLKSWKGWGMEDFHLYLTRIDDKQFAKYFISVDEMKLRWSKDHIQPFQGTDLTLFDREDLQTLGVTNKDDRIILAERIRDLCQGNLQSMQI</sequence>
<dbReference type="AlphaFoldDB" id="X6NW88"/>
<protein>
    <recommendedName>
        <fullName evidence="3">SAM domain-containing protein</fullName>
    </recommendedName>
</protein>
<proteinExistence type="predicted"/>
<dbReference type="Proteomes" id="UP000023152">
    <property type="component" value="Unassembled WGS sequence"/>
</dbReference>
<evidence type="ECO:0008006" key="3">
    <source>
        <dbReference type="Google" id="ProtNLM"/>
    </source>
</evidence>
<comment type="caution">
    <text evidence="1">The sequence shown here is derived from an EMBL/GenBank/DDBJ whole genome shotgun (WGS) entry which is preliminary data.</text>
</comment>
<reference evidence="1 2" key="1">
    <citation type="journal article" date="2013" name="Curr. Biol.">
        <title>The Genome of the Foraminiferan Reticulomyxa filosa.</title>
        <authorList>
            <person name="Glockner G."/>
            <person name="Hulsmann N."/>
            <person name="Schleicher M."/>
            <person name="Noegel A.A."/>
            <person name="Eichinger L."/>
            <person name="Gallinger C."/>
            <person name="Pawlowski J."/>
            <person name="Sierra R."/>
            <person name="Euteneuer U."/>
            <person name="Pillet L."/>
            <person name="Moustafa A."/>
            <person name="Platzer M."/>
            <person name="Groth M."/>
            <person name="Szafranski K."/>
            <person name="Schliwa M."/>
        </authorList>
    </citation>
    <scope>NUCLEOTIDE SEQUENCE [LARGE SCALE GENOMIC DNA]</scope>
</reference>
<dbReference type="EMBL" id="ASPP01005653">
    <property type="protein sequence ID" value="ETO30148.1"/>
    <property type="molecule type" value="Genomic_DNA"/>
</dbReference>
<evidence type="ECO:0000313" key="2">
    <source>
        <dbReference type="Proteomes" id="UP000023152"/>
    </source>
</evidence>
<keyword evidence="2" id="KW-1185">Reference proteome</keyword>